<evidence type="ECO:0000313" key="3">
    <source>
        <dbReference type="Proteomes" id="UP001049176"/>
    </source>
</evidence>
<protein>
    <submittedName>
        <fullName evidence="2">Uncharacterized protein</fullName>
    </submittedName>
</protein>
<dbReference type="Proteomes" id="UP001049176">
    <property type="component" value="Chromosome 8"/>
</dbReference>
<organism evidence="2 3">
    <name type="scientific">Marasmius oreades</name>
    <name type="common">fairy-ring Marasmius</name>
    <dbReference type="NCBI Taxonomy" id="181124"/>
    <lineage>
        <taxon>Eukaryota</taxon>
        <taxon>Fungi</taxon>
        <taxon>Dikarya</taxon>
        <taxon>Basidiomycota</taxon>
        <taxon>Agaricomycotina</taxon>
        <taxon>Agaricomycetes</taxon>
        <taxon>Agaricomycetidae</taxon>
        <taxon>Agaricales</taxon>
        <taxon>Marasmiineae</taxon>
        <taxon>Marasmiaceae</taxon>
        <taxon>Marasmius</taxon>
    </lineage>
</organism>
<evidence type="ECO:0000313" key="2">
    <source>
        <dbReference type="EMBL" id="KAG7088660.1"/>
    </source>
</evidence>
<proteinExistence type="predicted"/>
<gene>
    <name evidence="2" type="ORF">E1B28_012632</name>
</gene>
<accession>A0A9P7RSP2</accession>
<dbReference type="GeneID" id="66081707"/>
<dbReference type="EMBL" id="CM032188">
    <property type="protein sequence ID" value="KAG7088660.1"/>
    <property type="molecule type" value="Genomic_DNA"/>
</dbReference>
<dbReference type="RefSeq" id="XP_043005131.1">
    <property type="nucleotide sequence ID" value="XM_043157763.1"/>
</dbReference>
<feature type="region of interest" description="Disordered" evidence="1">
    <location>
        <begin position="28"/>
        <end position="99"/>
    </location>
</feature>
<sequence length="167" mass="18504">MARRELSLDINQAFRTAKAFKGINELLKQIPTKNGRSGKKNDDVDTGGYGDHSGGQSHRKRRGSGTGCPQEDDKRPRGGDGGVPHNKGQGVAKQGHKKNVLCRKYRSRSVGYSDAEEPHIFEWKSESRSSLKALSFVGTTIRLLRPIAERYRRLSRKAGRGGVFGRL</sequence>
<evidence type="ECO:0000256" key="1">
    <source>
        <dbReference type="SAM" id="MobiDB-lite"/>
    </source>
</evidence>
<comment type="caution">
    <text evidence="2">The sequence shown here is derived from an EMBL/GenBank/DDBJ whole genome shotgun (WGS) entry which is preliminary data.</text>
</comment>
<dbReference type="KEGG" id="more:E1B28_012632"/>
<name>A0A9P7RSP2_9AGAR</name>
<dbReference type="AlphaFoldDB" id="A0A9P7RSP2"/>
<keyword evidence="3" id="KW-1185">Reference proteome</keyword>
<reference evidence="2" key="1">
    <citation type="journal article" date="2021" name="Genome Biol. Evol.">
        <title>The assembled and annotated genome of the fairy-ring fungus Marasmius oreades.</title>
        <authorList>
            <person name="Hiltunen M."/>
            <person name="Ament-Velasquez S.L."/>
            <person name="Johannesson H."/>
        </authorList>
    </citation>
    <scope>NUCLEOTIDE SEQUENCE</scope>
    <source>
        <strain evidence="2">03SP1</strain>
    </source>
</reference>